<protein>
    <submittedName>
        <fullName evidence="1">Uncharacterized protein</fullName>
    </submittedName>
</protein>
<gene>
    <name evidence="1" type="ORF">PBAH0796_LOCUS20481</name>
</gene>
<reference evidence="1" key="1">
    <citation type="submission" date="2021-01" db="EMBL/GenBank/DDBJ databases">
        <authorList>
            <person name="Corre E."/>
            <person name="Pelletier E."/>
            <person name="Niang G."/>
            <person name="Scheremetjew M."/>
            <person name="Finn R."/>
            <person name="Kale V."/>
            <person name="Holt S."/>
            <person name="Cochrane G."/>
            <person name="Meng A."/>
            <person name="Brown T."/>
            <person name="Cohen L."/>
        </authorList>
    </citation>
    <scope>NUCLEOTIDE SEQUENCE</scope>
    <source>
        <strain evidence="1">Pbaha01</strain>
    </source>
</reference>
<evidence type="ECO:0000313" key="1">
    <source>
        <dbReference type="EMBL" id="CAD8371670.1"/>
    </source>
</evidence>
<dbReference type="EMBL" id="HBEG01033521">
    <property type="protein sequence ID" value="CAD8371670.1"/>
    <property type="molecule type" value="Transcribed_RNA"/>
</dbReference>
<organism evidence="1">
    <name type="scientific">Pyrodinium bahamense</name>
    <dbReference type="NCBI Taxonomy" id="73915"/>
    <lineage>
        <taxon>Eukaryota</taxon>
        <taxon>Sar</taxon>
        <taxon>Alveolata</taxon>
        <taxon>Dinophyceae</taxon>
        <taxon>Gonyaulacales</taxon>
        <taxon>Pyrocystaceae</taxon>
        <taxon>Pyrodinium</taxon>
    </lineage>
</organism>
<sequence length="99" mass="10277">MPCLQAQKSTRASGRAALRASRPALVIAVLPCRPKNLIGDTGAEALAQRLSTLPAYEFVDLTGNAAISAAGRRAVTAILPPDSVTFESEGDSCHAEQGE</sequence>
<proteinExistence type="predicted"/>
<dbReference type="AlphaFoldDB" id="A0A7S0FP56"/>
<accession>A0A7S0FP56</accession>
<name>A0A7S0FP56_9DINO</name>